<evidence type="ECO:0000313" key="2">
    <source>
        <dbReference type="Proteomes" id="UP000299102"/>
    </source>
</evidence>
<proteinExistence type="predicted"/>
<dbReference type="AlphaFoldDB" id="A0A4C1XPA6"/>
<accession>A0A4C1XPA6</accession>
<reference evidence="1 2" key="1">
    <citation type="journal article" date="2019" name="Commun. Biol.">
        <title>The bagworm genome reveals a unique fibroin gene that provides high tensile strength.</title>
        <authorList>
            <person name="Kono N."/>
            <person name="Nakamura H."/>
            <person name="Ohtoshi R."/>
            <person name="Tomita M."/>
            <person name="Numata K."/>
            <person name="Arakawa K."/>
        </authorList>
    </citation>
    <scope>NUCLEOTIDE SEQUENCE [LARGE SCALE GENOMIC DNA]</scope>
</reference>
<evidence type="ECO:0000313" key="1">
    <source>
        <dbReference type="EMBL" id="GBP64087.1"/>
    </source>
</evidence>
<dbReference type="EMBL" id="BGZK01000887">
    <property type="protein sequence ID" value="GBP64087.1"/>
    <property type="molecule type" value="Genomic_DNA"/>
</dbReference>
<dbReference type="Proteomes" id="UP000299102">
    <property type="component" value="Unassembled WGS sequence"/>
</dbReference>
<name>A0A4C1XPA6_EUMVA</name>
<keyword evidence="2" id="KW-1185">Reference proteome</keyword>
<comment type="caution">
    <text evidence="1">The sequence shown here is derived from an EMBL/GenBank/DDBJ whole genome shotgun (WGS) entry which is preliminary data.</text>
</comment>
<sequence>MARHRRSDPRPVLRELFDGLPWTLAAHTKKSLRADVYCSLRTDGRCGPHAAEHRIDLNNKRKHYIKKPEVTGAGAGFKGRAERRCIKQAFPPLKVSIRSSPRAVTRPLLRALNDGAVSVFMRSRRWLCDCGPPDKHAASRTINV</sequence>
<organism evidence="1 2">
    <name type="scientific">Eumeta variegata</name>
    <name type="common">Bagworm moth</name>
    <name type="synonym">Eumeta japonica</name>
    <dbReference type="NCBI Taxonomy" id="151549"/>
    <lineage>
        <taxon>Eukaryota</taxon>
        <taxon>Metazoa</taxon>
        <taxon>Ecdysozoa</taxon>
        <taxon>Arthropoda</taxon>
        <taxon>Hexapoda</taxon>
        <taxon>Insecta</taxon>
        <taxon>Pterygota</taxon>
        <taxon>Neoptera</taxon>
        <taxon>Endopterygota</taxon>
        <taxon>Lepidoptera</taxon>
        <taxon>Glossata</taxon>
        <taxon>Ditrysia</taxon>
        <taxon>Tineoidea</taxon>
        <taxon>Psychidae</taxon>
        <taxon>Oiketicinae</taxon>
        <taxon>Eumeta</taxon>
    </lineage>
</organism>
<gene>
    <name evidence="1" type="ORF">EVAR_51087_1</name>
</gene>
<protein>
    <submittedName>
        <fullName evidence="1">Uncharacterized protein</fullName>
    </submittedName>
</protein>